<evidence type="ECO:0000313" key="1">
    <source>
        <dbReference type="EMBL" id="EFX92339.1"/>
    </source>
</evidence>
<evidence type="ECO:0000313" key="2">
    <source>
        <dbReference type="Proteomes" id="UP000005467"/>
    </source>
</evidence>
<name>E8KFK4_9PAST</name>
<sequence length="214" mass="24253">MKLRNSYPQNPNGLLGSALVETELGKYQDAQTHLAQYKQKFGADDGYKDASSFLLDQTEPELAKLGRWQDQIKANPSNHKLAVQLYRLAAKLNVHPVQAQLVQTYPELFTEKDKAWLEHSEVISTVKENGSLRKAELQTAYKRLTQFINTAAQENPLYQQAIQDRLAIANRLNSNALVREDYQRLITLDKGIPDYVKEAYADTLLREGSAFKAS</sequence>
<gene>
    <name evidence="1" type="ORF">HMPREF0027_0621</name>
</gene>
<dbReference type="EMBL" id="AEVG01000043">
    <property type="protein sequence ID" value="EFX92339.1"/>
    <property type="molecule type" value="Genomic_DNA"/>
</dbReference>
<keyword evidence="2" id="KW-1185">Reference proteome</keyword>
<proteinExistence type="predicted"/>
<dbReference type="AlphaFoldDB" id="E8KFK4"/>
<dbReference type="HOGENOM" id="CLU_1286488_0_0_6"/>
<comment type="caution">
    <text evidence="1">The sequence shown here is derived from an EMBL/GenBank/DDBJ whole genome shotgun (WGS) entry which is preliminary data.</text>
</comment>
<accession>E8KFK4</accession>
<dbReference type="Proteomes" id="UP000005467">
    <property type="component" value="Unassembled WGS sequence"/>
</dbReference>
<protein>
    <submittedName>
        <fullName evidence="1">Uncharacterized protein</fullName>
    </submittedName>
</protein>
<organism evidence="1 2">
    <name type="scientific">Actinobacillus ureae ATCC 25976</name>
    <dbReference type="NCBI Taxonomy" id="887324"/>
    <lineage>
        <taxon>Bacteria</taxon>
        <taxon>Pseudomonadati</taxon>
        <taxon>Pseudomonadota</taxon>
        <taxon>Gammaproteobacteria</taxon>
        <taxon>Pasteurellales</taxon>
        <taxon>Pasteurellaceae</taxon>
        <taxon>Actinobacillus</taxon>
    </lineage>
</organism>
<reference evidence="1 2" key="1">
    <citation type="submission" date="2011-01" db="EMBL/GenBank/DDBJ databases">
        <authorList>
            <person name="Muzny D."/>
            <person name="Qin X."/>
            <person name="Deng J."/>
            <person name="Jiang H."/>
            <person name="Liu Y."/>
            <person name="Qu J."/>
            <person name="Song X.-Z."/>
            <person name="Zhang L."/>
            <person name="Thornton R."/>
            <person name="Coyle M."/>
            <person name="Francisco L."/>
            <person name="Jackson L."/>
            <person name="Javaid M."/>
            <person name="Korchina V."/>
            <person name="Kovar C."/>
            <person name="Mata R."/>
            <person name="Mathew T."/>
            <person name="Ngo R."/>
            <person name="Nguyen L."/>
            <person name="Nguyen N."/>
            <person name="Okwuonu G."/>
            <person name="Ongeri F."/>
            <person name="Pham C."/>
            <person name="Simmons D."/>
            <person name="Wilczek-Boney K."/>
            <person name="Hale W."/>
            <person name="Jakkamsetti A."/>
            <person name="Pham P."/>
            <person name="Ruth R."/>
            <person name="San Lucas F."/>
            <person name="Warren J."/>
            <person name="Zhang J."/>
            <person name="Zhao Z."/>
            <person name="Zhou C."/>
            <person name="Zhu D."/>
            <person name="Lee S."/>
            <person name="Bess C."/>
            <person name="Blankenburg K."/>
            <person name="Forbes L."/>
            <person name="Fu Q."/>
            <person name="Gubbala S."/>
            <person name="Hirani K."/>
            <person name="Jayaseelan J.C."/>
            <person name="Lara F."/>
            <person name="Munidasa M."/>
            <person name="Palculict T."/>
            <person name="Patil S."/>
            <person name="Pu L.-L."/>
            <person name="Saada N."/>
            <person name="Tang L."/>
            <person name="Weissenberger G."/>
            <person name="Zhu Y."/>
            <person name="Hemphill L."/>
            <person name="Shang Y."/>
            <person name="Youmans B."/>
            <person name="Ayvaz T."/>
            <person name="Ross M."/>
            <person name="Santibanez J."/>
            <person name="Aqrawi P."/>
            <person name="Gross S."/>
            <person name="Joshi V."/>
            <person name="Fowler G."/>
            <person name="Nazareth L."/>
            <person name="Reid J."/>
            <person name="Worley K."/>
            <person name="Petrosino J."/>
            <person name="Highlander S."/>
            <person name="Gibbs R."/>
        </authorList>
    </citation>
    <scope>NUCLEOTIDE SEQUENCE [LARGE SCALE GENOMIC DNA]</scope>
    <source>
        <strain evidence="1 2">ATCC 25976</strain>
    </source>
</reference>